<keyword evidence="13 16" id="KW-0472">Membrane</keyword>
<dbReference type="InterPro" id="IPR007130">
    <property type="entry name" value="DAGAT"/>
</dbReference>
<evidence type="ECO:0000313" key="19">
    <source>
        <dbReference type="Proteomes" id="UP000245783"/>
    </source>
</evidence>
<evidence type="ECO:0000256" key="14">
    <source>
        <dbReference type="ARBA" id="ARBA00023315"/>
    </source>
</evidence>
<dbReference type="UniPathway" id="UPA00282"/>
<keyword evidence="6 16" id="KW-0444">Lipid biosynthesis</keyword>
<comment type="pathway">
    <text evidence="3">Lipid metabolism.</text>
</comment>
<evidence type="ECO:0000256" key="15">
    <source>
        <dbReference type="ARBA" id="ARBA00048109"/>
    </source>
</evidence>
<keyword evidence="9" id="KW-0319">Glycerol metabolism</keyword>
<evidence type="ECO:0000256" key="2">
    <source>
        <dbReference type="ARBA" id="ARBA00004771"/>
    </source>
</evidence>
<evidence type="ECO:0000256" key="3">
    <source>
        <dbReference type="ARBA" id="ARBA00005189"/>
    </source>
</evidence>
<evidence type="ECO:0000256" key="10">
    <source>
        <dbReference type="ARBA" id="ARBA00022824"/>
    </source>
</evidence>
<accession>A0A316VUJ1</accession>
<dbReference type="EC" id="2.3.1.20" evidence="5 16"/>
<dbReference type="AlphaFoldDB" id="A0A316VUJ1"/>
<evidence type="ECO:0000256" key="6">
    <source>
        <dbReference type="ARBA" id="ARBA00022516"/>
    </source>
</evidence>
<evidence type="ECO:0000256" key="12">
    <source>
        <dbReference type="ARBA" id="ARBA00023098"/>
    </source>
</evidence>
<evidence type="ECO:0000256" key="8">
    <source>
        <dbReference type="ARBA" id="ARBA00022692"/>
    </source>
</evidence>
<evidence type="ECO:0000256" key="13">
    <source>
        <dbReference type="ARBA" id="ARBA00023136"/>
    </source>
</evidence>
<evidence type="ECO:0000256" key="5">
    <source>
        <dbReference type="ARBA" id="ARBA00013244"/>
    </source>
</evidence>
<comment type="function">
    <text evidence="16">Catalyzes the terminal and only committed step in triacylglycerol synthesis by using diacylglycerol and fatty acyl CoA as substrates.</text>
</comment>
<dbReference type="FunCoup" id="A0A316VUJ1">
    <property type="interactions" value="75"/>
</dbReference>
<evidence type="ECO:0000256" key="17">
    <source>
        <dbReference type="SAM" id="MobiDB-lite"/>
    </source>
</evidence>
<dbReference type="CDD" id="cd07987">
    <property type="entry name" value="LPLAT_MGAT-like"/>
    <property type="match status" value="1"/>
</dbReference>
<evidence type="ECO:0000256" key="11">
    <source>
        <dbReference type="ARBA" id="ARBA00022989"/>
    </source>
</evidence>
<dbReference type="InParanoid" id="A0A316VUJ1"/>
<comment type="pathway">
    <text evidence="2 16">Glycerolipid metabolism; triacylglycerol biosynthesis.</text>
</comment>
<evidence type="ECO:0000256" key="16">
    <source>
        <dbReference type="RuleBase" id="RU367023"/>
    </source>
</evidence>
<dbReference type="GO" id="GO:0006071">
    <property type="term" value="P:glycerol metabolic process"/>
    <property type="evidence" value="ECO:0007669"/>
    <property type="project" value="UniProtKB-UniRule"/>
</dbReference>
<dbReference type="Proteomes" id="UP000245783">
    <property type="component" value="Unassembled WGS sequence"/>
</dbReference>
<dbReference type="PANTHER" id="PTHR12317">
    <property type="entry name" value="DIACYLGLYCEROL O-ACYLTRANSFERASE"/>
    <property type="match status" value="1"/>
</dbReference>
<keyword evidence="19" id="KW-1185">Reference proteome</keyword>
<comment type="caution">
    <text evidence="16">Lacks conserved residue(s) required for the propagation of feature annotation.</text>
</comment>
<evidence type="ECO:0000256" key="9">
    <source>
        <dbReference type="ARBA" id="ARBA00022798"/>
    </source>
</evidence>
<reference evidence="18 19" key="1">
    <citation type="journal article" date="2018" name="Mol. Biol. Evol.">
        <title>Broad Genomic Sampling Reveals a Smut Pathogenic Ancestry of the Fungal Clade Ustilaginomycotina.</title>
        <authorList>
            <person name="Kijpornyongpan T."/>
            <person name="Mondo S.J."/>
            <person name="Barry K."/>
            <person name="Sandor L."/>
            <person name="Lee J."/>
            <person name="Lipzen A."/>
            <person name="Pangilinan J."/>
            <person name="LaButti K."/>
            <person name="Hainaut M."/>
            <person name="Henrissat B."/>
            <person name="Grigoriev I.V."/>
            <person name="Spatafora J.W."/>
            <person name="Aime M.C."/>
        </authorList>
    </citation>
    <scope>NUCLEOTIDE SEQUENCE [LARGE SCALE GENOMIC DNA]</scope>
    <source>
        <strain evidence="18 19">MCA 4658</strain>
    </source>
</reference>
<keyword evidence="8 16" id="KW-0812">Transmembrane</keyword>
<dbReference type="PANTHER" id="PTHR12317:SF0">
    <property type="entry name" value="ACYLTRANSFERASE"/>
    <property type="match status" value="1"/>
</dbReference>
<keyword evidence="12 16" id="KW-0443">Lipid metabolism</keyword>
<sequence>MSPTLGIHQKESMQPAPASATAGIRHVPSPPSGTPSEGIDSNDPAQLAVGARDEAHGDAKAQGWLTSEAIRFAPLHVPRHRRMQTLAVLLWGLILPVCLSFFFFCLSIPPLWPLMFVYIIWMFFDKAPESGGRRSEWFRRLSVWRRFAEYYPVSLIKQVGPTSLAAFTDELACLLFLRVYNHATDHPHGVIGMGAVANFATAATEFPSSFPGIVPHLLTLGTNFNVPFHRDVLLALGICSVSKKSCENILKKGPGNACTIVVGGAAESLAAHPGTADLTLKRRLGFIKIAVRHGADLVPVFSFGENDIFMQLANAPGTKLYTFQKHFQKLFGFTLPVFHGRGVFNYSFGLLPYRHPIVSVVGRPISVKRNPNPSKAELEEYQKRYIAELQHIWDTWKDAYAANRSRELTIVD</sequence>
<dbReference type="GO" id="GO:0019432">
    <property type="term" value="P:triglyceride biosynthetic process"/>
    <property type="evidence" value="ECO:0007669"/>
    <property type="project" value="UniProtKB-UniRule"/>
</dbReference>
<keyword evidence="14 16" id="KW-0012">Acyltransferase</keyword>
<dbReference type="EMBL" id="KZ819413">
    <property type="protein sequence ID" value="PWN40558.1"/>
    <property type="molecule type" value="Genomic_DNA"/>
</dbReference>
<comment type="catalytic activity">
    <reaction evidence="15 16">
        <text>an acyl-CoA + a 1,2-diacyl-sn-glycerol = a triacyl-sn-glycerol + CoA</text>
        <dbReference type="Rhea" id="RHEA:10868"/>
        <dbReference type="ChEBI" id="CHEBI:17815"/>
        <dbReference type="ChEBI" id="CHEBI:57287"/>
        <dbReference type="ChEBI" id="CHEBI:58342"/>
        <dbReference type="ChEBI" id="CHEBI:64615"/>
        <dbReference type="EC" id="2.3.1.20"/>
    </reaction>
</comment>
<keyword evidence="10 16" id="KW-0256">Endoplasmic reticulum</keyword>
<gene>
    <name evidence="18" type="ORF">IE81DRAFT_349110</name>
</gene>
<feature type="region of interest" description="Disordered" evidence="17">
    <location>
        <begin position="1"/>
        <end position="44"/>
    </location>
</feature>
<organism evidence="18 19">
    <name type="scientific">Ceraceosorus guamensis</name>
    <dbReference type="NCBI Taxonomy" id="1522189"/>
    <lineage>
        <taxon>Eukaryota</taxon>
        <taxon>Fungi</taxon>
        <taxon>Dikarya</taxon>
        <taxon>Basidiomycota</taxon>
        <taxon>Ustilaginomycotina</taxon>
        <taxon>Exobasidiomycetes</taxon>
        <taxon>Ceraceosorales</taxon>
        <taxon>Ceraceosoraceae</taxon>
        <taxon>Ceraceosorus</taxon>
    </lineage>
</organism>
<dbReference type="RefSeq" id="XP_025367718.1">
    <property type="nucleotide sequence ID" value="XM_025516353.1"/>
</dbReference>
<dbReference type="OrthoDB" id="264532at2759"/>
<comment type="similarity">
    <text evidence="4 16">Belongs to the diacylglycerol acyltransferase family.</text>
</comment>
<evidence type="ECO:0000256" key="4">
    <source>
        <dbReference type="ARBA" id="ARBA00005420"/>
    </source>
</evidence>
<dbReference type="GO" id="GO:0005789">
    <property type="term" value="C:endoplasmic reticulum membrane"/>
    <property type="evidence" value="ECO:0007669"/>
    <property type="project" value="UniProtKB-SubCell"/>
</dbReference>
<name>A0A316VUJ1_9BASI</name>
<comment type="subcellular location">
    <subcellularLocation>
        <location evidence="1 16">Endoplasmic reticulum membrane</location>
        <topology evidence="1 16">Multi-pass membrane protein</topology>
    </subcellularLocation>
</comment>
<feature type="transmembrane region" description="Helical" evidence="16">
    <location>
        <begin position="86"/>
        <end position="104"/>
    </location>
</feature>
<keyword evidence="11 16" id="KW-1133">Transmembrane helix</keyword>
<dbReference type="GeneID" id="37038223"/>
<evidence type="ECO:0000313" key="18">
    <source>
        <dbReference type="EMBL" id="PWN40558.1"/>
    </source>
</evidence>
<evidence type="ECO:0000256" key="7">
    <source>
        <dbReference type="ARBA" id="ARBA00022679"/>
    </source>
</evidence>
<dbReference type="STRING" id="1522189.A0A316VUJ1"/>
<keyword evidence="7" id="KW-0808">Transferase</keyword>
<protein>
    <recommendedName>
        <fullName evidence="5 16">Diacylglycerol O-acyltransferase</fullName>
        <ecNumber evidence="5 16">2.3.1.20</ecNumber>
    </recommendedName>
</protein>
<dbReference type="GO" id="GO:0004144">
    <property type="term" value="F:diacylglycerol O-acyltransferase activity"/>
    <property type="evidence" value="ECO:0007669"/>
    <property type="project" value="UniProtKB-UniRule"/>
</dbReference>
<dbReference type="Pfam" id="PF03982">
    <property type="entry name" value="DAGAT"/>
    <property type="match status" value="1"/>
</dbReference>
<evidence type="ECO:0000256" key="1">
    <source>
        <dbReference type="ARBA" id="ARBA00004477"/>
    </source>
</evidence>
<proteinExistence type="inferred from homology"/>